<keyword evidence="4" id="KW-0677">Repeat</keyword>
<dbReference type="InterPro" id="IPR013858">
    <property type="entry name" value="Peptidase_M10B_C"/>
</dbReference>
<dbReference type="RefSeq" id="WP_088149528.1">
    <property type="nucleotide sequence ID" value="NZ_NHON01000003.1"/>
</dbReference>
<dbReference type="PRINTS" id="PR00313">
    <property type="entry name" value="CABNDNGRPT"/>
</dbReference>
<evidence type="ECO:0000259" key="5">
    <source>
        <dbReference type="Pfam" id="PF08548"/>
    </source>
</evidence>
<accession>A0A211ZUK2</accession>
<dbReference type="GO" id="GO:0005509">
    <property type="term" value="F:calcium ion binding"/>
    <property type="evidence" value="ECO:0007669"/>
    <property type="project" value="InterPro"/>
</dbReference>
<dbReference type="SUPFAM" id="SSF51120">
    <property type="entry name" value="beta-Roll"/>
    <property type="match status" value="2"/>
</dbReference>
<dbReference type="Proteomes" id="UP000196655">
    <property type="component" value="Unassembled WGS sequence"/>
</dbReference>
<organism evidence="6 7">
    <name type="scientific">Inquilinus limosus</name>
    <dbReference type="NCBI Taxonomy" id="171674"/>
    <lineage>
        <taxon>Bacteria</taxon>
        <taxon>Pseudomonadati</taxon>
        <taxon>Pseudomonadota</taxon>
        <taxon>Alphaproteobacteria</taxon>
        <taxon>Rhodospirillales</taxon>
        <taxon>Rhodospirillaceae</taxon>
        <taxon>Inquilinus</taxon>
    </lineage>
</organism>
<dbReference type="PROSITE" id="PS00330">
    <property type="entry name" value="HEMOLYSIN_CALCIUM"/>
    <property type="match status" value="1"/>
</dbReference>
<evidence type="ECO:0000313" key="6">
    <source>
        <dbReference type="EMBL" id="OWJ68737.1"/>
    </source>
</evidence>
<protein>
    <recommendedName>
        <fullName evidence="5">Peptidase M10 serralysin C-terminal domain-containing protein</fullName>
    </recommendedName>
</protein>
<dbReference type="PANTHER" id="PTHR38340">
    <property type="entry name" value="S-LAYER PROTEIN"/>
    <property type="match status" value="1"/>
</dbReference>
<comment type="subcellular location">
    <subcellularLocation>
        <location evidence="2">Secreted</location>
    </subcellularLocation>
</comment>
<evidence type="ECO:0000256" key="4">
    <source>
        <dbReference type="ARBA" id="ARBA00022737"/>
    </source>
</evidence>
<dbReference type="OrthoDB" id="5485153at2"/>
<dbReference type="InterPro" id="IPR018511">
    <property type="entry name" value="Hemolysin-typ_Ca-bd_CS"/>
</dbReference>
<dbReference type="AlphaFoldDB" id="A0A211ZUK2"/>
<dbReference type="EMBL" id="NHON01000003">
    <property type="protein sequence ID" value="OWJ68737.1"/>
    <property type="molecule type" value="Genomic_DNA"/>
</dbReference>
<sequence>MPVRKWGGEKVVGMGDADIRGSDVVGLADGGYVVVWADNDSSPQHVLAQRFDASGNAVGAQIVVIGENPNGFYSEPQVAALADGGFAISFTESVLGDRNAWVNTYGADGTFQSAESFAAPAVFESQGTISALGTGFRSAYKSGDDIRIGATVVNSDATAGIQEAPSIAELSGGNRYVVTWIDHEGGNNYRYRVFHADGTAITASTQVNDTAGAPAGGSNPAVVIGLANGGFAIAWGEFSTTLQDRSGTSIHAQIYDADGAQVGAEFLVNSIFASHQGFPDLVALADGGFVAVWSDASSGVNSADYNIVGQRFDAFGARVGGQFTVNTGTDGAGGQFYPHITALADGRLVVAWHSSAADEIRTQIIDPRDGLVTGTEDANTLYGHDSVGDEINGLGGDDTLNGLNGDDALYGGDGADVLRGGAGADTLDGGAGTDTASYFTGAAGISVNLVTGIGSGGEAQGDVLAGIENLSGSQGNDSLVGHSGANTLQGWNGNDVLTGSGGQDTLTGGTGADRFVYGSAAQSPVGAGSDLITDFSHAQGDRIDLAAIDASTGAAGDQAFTFIGTAAYSGVAGQLRYASGGGVTTIAGDLNGDKVSDFHIRLTGTIALVAGDFVL</sequence>
<evidence type="ECO:0000256" key="1">
    <source>
        <dbReference type="ARBA" id="ARBA00001913"/>
    </source>
</evidence>
<dbReference type="InterPro" id="IPR011049">
    <property type="entry name" value="Serralysin-like_metalloprot_C"/>
</dbReference>
<dbReference type="Pfam" id="PF08548">
    <property type="entry name" value="Peptidase_M10_C"/>
    <property type="match status" value="1"/>
</dbReference>
<dbReference type="PANTHER" id="PTHR38340:SF1">
    <property type="entry name" value="S-LAYER PROTEIN"/>
    <property type="match status" value="1"/>
</dbReference>
<dbReference type="InterPro" id="IPR050557">
    <property type="entry name" value="RTX_toxin/Mannuronan_C5-epim"/>
</dbReference>
<evidence type="ECO:0000256" key="2">
    <source>
        <dbReference type="ARBA" id="ARBA00004613"/>
    </source>
</evidence>
<comment type="caution">
    <text evidence="6">The sequence shown here is derived from an EMBL/GenBank/DDBJ whole genome shotgun (WGS) entry which is preliminary data.</text>
</comment>
<reference evidence="7" key="1">
    <citation type="submission" date="2017-05" db="EMBL/GenBank/DDBJ databases">
        <authorList>
            <person name="Macchi M."/>
            <person name="Festa S."/>
            <person name="Coppotelli B.M."/>
            <person name="Morelli I.S."/>
        </authorList>
    </citation>
    <scope>NUCLEOTIDE SEQUENCE [LARGE SCALE GENOMIC DNA]</scope>
    <source>
        <strain evidence="7">I</strain>
    </source>
</reference>
<evidence type="ECO:0000313" key="7">
    <source>
        <dbReference type="Proteomes" id="UP000196655"/>
    </source>
</evidence>
<dbReference type="InterPro" id="IPR001343">
    <property type="entry name" value="Hemolysn_Ca-bd"/>
</dbReference>
<evidence type="ECO:0000256" key="3">
    <source>
        <dbReference type="ARBA" id="ARBA00022525"/>
    </source>
</evidence>
<feature type="domain" description="Peptidase M10 serralysin C-terminal" evidence="5">
    <location>
        <begin position="466"/>
        <end position="614"/>
    </location>
</feature>
<keyword evidence="3" id="KW-0964">Secreted</keyword>
<keyword evidence="7" id="KW-1185">Reference proteome</keyword>
<proteinExistence type="predicted"/>
<gene>
    <name evidence="6" type="ORF">BWR60_03035</name>
</gene>
<dbReference type="GO" id="GO:0005615">
    <property type="term" value="C:extracellular space"/>
    <property type="evidence" value="ECO:0007669"/>
    <property type="project" value="InterPro"/>
</dbReference>
<name>A0A211ZUK2_9PROT</name>
<comment type="cofactor">
    <cofactor evidence="1">
        <name>Ca(2+)</name>
        <dbReference type="ChEBI" id="CHEBI:29108"/>
    </cofactor>
</comment>
<dbReference type="Gene3D" id="2.150.10.10">
    <property type="entry name" value="Serralysin-like metalloprotease, C-terminal"/>
    <property type="match status" value="2"/>
</dbReference>
<dbReference type="Pfam" id="PF00353">
    <property type="entry name" value="HemolysinCabind"/>
    <property type="match status" value="2"/>
</dbReference>